<feature type="domain" description="NodB homology" evidence="4">
    <location>
        <begin position="51"/>
        <end position="227"/>
    </location>
</feature>
<organism evidence="5 6">
    <name type="scientific">Shouchella lonarensis</name>
    <dbReference type="NCBI Taxonomy" id="1464122"/>
    <lineage>
        <taxon>Bacteria</taxon>
        <taxon>Bacillati</taxon>
        <taxon>Bacillota</taxon>
        <taxon>Bacilli</taxon>
        <taxon>Bacillales</taxon>
        <taxon>Bacillaceae</taxon>
        <taxon>Shouchella</taxon>
    </lineage>
</organism>
<dbReference type="InterPro" id="IPR011330">
    <property type="entry name" value="Glyco_hydro/deAcase_b/a-brl"/>
</dbReference>
<keyword evidence="6" id="KW-1185">Reference proteome</keyword>
<accession>A0A1G6HDS1</accession>
<sequence>MRKKKLFIVLTIMITLFATSAWALKLFAGDTTASNMIDNITHSTKPDSDEKYIALTFDDGPHPQLTSSILDTLAEFNIPATFYMLGDNVSKHPDLAKAVADAGHEVGNHSASHTNMTKIELKETKKEIEQTNDAIIEATGKQPETIRPPYGAYNDAMLNVFQDMNMPSILWSVDSYDWKGDAKTVKKEVLKQVHDGAIVLMHDIQSATAEALPDLLVALKEKGYKFVTVSELLSLETGADVGPYYMKKS</sequence>
<evidence type="ECO:0000313" key="6">
    <source>
        <dbReference type="Proteomes" id="UP000242662"/>
    </source>
</evidence>
<feature type="signal peptide" evidence="3">
    <location>
        <begin position="1"/>
        <end position="23"/>
    </location>
</feature>
<dbReference type="Pfam" id="PF01522">
    <property type="entry name" value="Polysacc_deac_1"/>
    <property type="match status" value="1"/>
</dbReference>
<dbReference type="Proteomes" id="UP000242662">
    <property type="component" value="Unassembled WGS sequence"/>
</dbReference>
<dbReference type="AlphaFoldDB" id="A0A1G6HDS1"/>
<keyword evidence="3" id="KW-0732">Signal</keyword>
<reference evidence="6" key="1">
    <citation type="submission" date="2016-09" db="EMBL/GenBank/DDBJ databases">
        <authorList>
            <person name="Varghese N."/>
            <person name="Submissions S."/>
        </authorList>
    </citation>
    <scope>NUCLEOTIDE SEQUENCE [LARGE SCALE GENOMIC DNA]</scope>
    <source>
        <strain evidence="6">25nlg</strain>
    </source>
</reference>
<dbReference type="PROSITE" id="PS51677">
    <property type="entry name" value="NODB"/>
    <property type="match status" value="1"/>
</dbReference>
<evidence type="ECO:0000313" key="5">
    <source>
        <dbReference type="EMBL" id="SDB92238.1"/>
    </source>
</evidence>
<dbReference type="GO" id="GO:0005975">
    <property type="term" value="P:carbohydrate metabolic process"/>
    <property type="evidence" value="ECO:0007669"/>
    <property type="project" value="InterPro"/>
</dbReference>
<evidence type="ECO:0000259" key="4">
    <source>
        <dbReference type="PROSITE" id="PS51677"/>
    </source>
</evidence>
<dbReference type="STRING" id="1464122.SAMN05421737_103210"/>
<keyword evidence="1" id="KW-0479">Metal-binding</keyword>
<keyword evidence="2" id="KW-0378">Hydrolase</keyword>
<evidence type="ECO:0000256" key="3">
    <source>
        <dbReference type="SAM" id="SignalP"/>
    </source>
</evidence>
<evidence type="ECO:0000256" key="1">
    <source>
        <dbReference type="ARBA" id="ARBA00022723"/>
    </source>
</evidence>
<proteinExistence type="predicted"/>
<dbReference type="RefSeq" id="WP_090775057.1">
    <property type="nucleotide sequence ID" value="NZ_FMYM01000003.1"/>
</dbReference>
<dbReference type="PANTHER" id="PTHR10587">
    <property type="entry name" value="GLYCOSYL TRANSFERASE-RELATED"/>
    <property type="match status" value="1"/>
</dbReference>
<gene>
    <name evidence="5" type="ORF">SAMN05421737_103210</name>
</gene>
<protein>
    <submittedName>
        <fullName evidence="5">Polysaccharide deacetylase family sporulation protein PdaB</fullName>
    </submittedName>
</protein>
<dbReference type="CDD" id="cd10954">
    <property type="entry name" value="CE4_CtAXE_like"/>
    <property type="match status" value="1"/>
</dbReference>
<dbReference type="GO" id="GO:0016810">
    <property type="term" value="F:hydrolase activity, acting on carbon-nitrogen (but not peptide) bonds"/>
    <property type="evidence" value="ECO:0007669"/>
    <property type="project" value="InterPro"/>
</dbReference>
<dbReference type="EMBL" id="FMYM01000003">
    <property type="protein sequence ID" value="SDB92238.1"/>
    <property type="molecule type" value="Genomic_DNA"/>
</dbReference>
<dbReference type="InterPro" id="IPR002509">
    <property type="entry name" value="NODB_dom"/>
</dbReference>
<evidence type="ECO:0000256" key="2">
    <source>
        <dbReference type="ARBA" id="ARBA00022801"/>
    </source>
</evidence>
<dbReference type="InterPro" id="IPR050248">
    <property type="entry name" value="Polysacc_deacetylase_ArnD"/>
</dbReference>
<dbReference type="GO" id="GO:0046872">
    <property type="term" value="F:metal ion binding"/>
    <property type="evidence" value="ECO:0007669"/>
    <property type="project" value="UniProtKB-KW"/>
</dbReference>
<dbReference type="OrthoDB" id="9812065at2"/>
<name>A0A1G6HDS1_9BACI</name>
<dbReference type="Gene3D" id="3.20.20.370">
    <property type="entry name" value="Glycoside hydrolase/deacetylase"/>
    <property type="match status" value="1"/>
</dbReference>
<dbReference type="SUPFAM" id="SSF88713">
    <property type="entry name" value="Glycoside hydrolase/deacetylase"/>
    <property type="match status" value="1"/>
</dbReference>
<dbReference type="PANTHER" id="PTHR10587:SF133">
    <property type="entry name" value="CHITIN DEACETYLASE 1-RELATED"/>
    <property type="match status" value="1"/>
</dbReference>
<dbReference type="GO" id="GO:0016020">
    <property type="term" value="C:membrane"/>
    <property type="evidence" value="ECO:0007669"/>
    <property type="project" value="TreeGrafter"/>
</dbReference>
<feature type="chain" id="PRO_5017422694" evidence="3">
    <location>
        <begin position="24"/>
        <end position="249"/>
    </location>
</feature>